<reference evidence="3 4" key="1">
    <citation type="submission" date="2019-01" db="EMBL/GenBank/DDBJ databases">
        <authorList>
            <person name="Chen W.-M."/>
        </authorList>
    </citation>
    <scope>NUCLEOTIDE SEQUENCE [LARGE SCALE GENOMIC DNA]</scope>
    <source>
        <strain evidence="3 4">CCP-18</strain>
    </source>
</reference>
<dbReference type="OrthoDB" id="9758211at2"/>
<dbReference type="PANTHER" id="PTHR41248">
    <property type="entry name" value="NORD PROTEIN"/>
    <property type="match status" value="1"/>
</dbReference>
<evidence type="ECO:0000259" key="2">
    <source>
        <dbReference type="PROSITE" id="PS50234"/>
    </source>
</evidence>
<sequence>MEEWIGQHWHRFVTAQADGTHADAAVSLAEMQRPIALLLHAAGGQARVAPAAPVAVGGERTLWQRLAGAGRRAPLGQLDAEVLALPERLAVHADAGLNRDLYLWLAALAAHLDPRDGDWLQANLAATQRTLAALPGLRARWQRLREAELALRPTATELGPERAVQAALRALRATAPVDPRDVAPVWCWLRPCAGALWSGAADAADEAGGAPPPHPPGARVTTLRQRRRVQHQDGEAARAPLLLAPKSEWLKTFTDPFPIDRAQDDHDDGDAATAAEELDALTLQRQPGPSLAARVRFDLDLPAASADDLPVGEGEWLSEWDPRRQTLVPRRVLAQAMAARDPVPWQPAPALRAQAARLRRRLALQQAAPRWLRGQRDGEALDLDACVRHLSHPVGVAAVYQRPVRAQRELASLLLADLSLSTDAHANDQQRVIDVIRDALFTFGEALSGSGDAFAMLGFSSVRRQLRLHALKGFDERWGAGVHARLGALKPGYYTRMGAALRAATLRLQQRPERQRLLILLTDGKPHDLDGYEGRLGQEDTRQAVQEARAAGLLPFAVSIDETAPEALPQLFGSQGWAWVRRPDELPARLATLYGQLTR</sequence>
<dbReference type="InterPro" id="IPR036465">
    <property type="entry name" value="vWFA_dom_sf"/>
</dbReference>
<dbReference type="CDD" id="cd01454">
    <property type="entry name" value="vWA_norD_type"/>
    <property type="match status" value="1"/>
</dbReference>
<comment type="caution">
    <text evidence="3">The sequence shown here is derived from an EMBL/GenBank/DDBJ whole genome shotgun (WGS) entry which is preliminary data.</text>
</comment>
<dbReference type="SMART" id="SM00327">
    <property type="entry name" value="VWA"/>
    <property type="match status" value="1"/>
</dbReference>
<keyword evidence="4" id="KW-1185">Reference proteome</keyword>
<dbReference type="Gene3D" id="3.40.50.410">
    <property type="entry name" value="von Willebrand factor, type A domain"/>
    <property type="match status" value="1"/>
</dbReference>
<dbReference type="RefSeq" id="WP_127682151.1">
    <property type="nucleotide sequence ID" value="NZ_SACM01000001.1"/>
</dbReference>
<dbReference type="InterPro" id="IPR051928">
    <property type="entry name" value="NorD/CobT"/>
</dbReference>
<dbReference type="Proteomes" id="UP000288587">
    <property type="component" value="Unassembled WGS sequence"/>
</dbReference>
<evidence type="ECO:0000313" key="4">
    <source>
        <dbReference type="Proteomes" id="UP000288587"/>
    </source>
</evidence>
<dbReference type="EMBL" id="SACM01000001">
    <property type="protein sequence ID" value="RVT88707.1"/>
    <property type="molecule type" value="Genomic_DNA"/>
</dbReference>
<dbReference type="AlphaFoldDB" id="A0A437LTK5"/>
<dbReference type="PANTHER" id="PTHR41248:SF1">
    <property type="entry name" value="NORD PROTEIN"/>
    <property type="match status" value="1"/>
</dbReference>
<dbReference type="SUPFAM" id="SSF53300">
    <property type="entry name" value="vWA-like"/>
    <property type="match status" value="1"/>
</dbReference>
<protein>
    <submittedName>
        <fullName evidence="3">VWA domain-containing protein</fullName>
    </submittedName>
</protein>
<dbReference type="Pfam" id="PF00092">
    <property type="entry name" value="VWA"/>
    <property type="match status" value="1"/>
</dbReference>
<name>A0A437LTK5_9BURK</name>
<feature type="domain" description="VWFA" evidence="2">
    <location>
        <begin position="417"/>
        <end position="597"/>
    </location>
</feature>
<feature type="region of interest" description="Disordered" evidence="1">
    <location>
        <begin position="203"/>
        <end position="225"/>
    </location>
</feature>
<organism evidence="3 4">
    <name type="scientific">Inhella crocodyli</name>
    <dbReference type="NCBI Taxonomy" id="2499851"/>
    <lineage>
        <taxon>Bacteria</taxon>
        <taxon>Pseudomonadati</taxon>
        <taxon>Pseudomonadota</taxon>
        <taxon>Betaproteobacteria</taxon>
        <taxon>Burkholderiales</taxon>
        <taxon>Sphaerotilaceae</taxon>
        <taxon>Inhella</taxon>
    </lineage>
</organism>
<gene>
    <name evidence="3" type="ORF">EOD73_06995</name>
</gene>
<evidence type="ECO:0000313" key="3">
    <source>
        <dbReference type="EMBL" id="RVT88707.1"/>
    </source>
</evidence>
<dbReference type="InterPro" id="IPR002035">
    <property type="entry name" value="VWF_A"/>
</dbReference>
<accession>A0A437LTK5</accession>
<proteinExistence type="predicted"/>
<dbReference type="PROSITE" id="PS50234">
    <property type="entry name" value="VWFA"/>
    <property type="match status" value="1"/>
</dbReference>
<evidence type="ECO:0000256" key="1">
    <source>
        <dbReference type="SAM" id="MobiDB-lite"/>
    </source>
</evidence>